<reference evidence="1" key="1">
    <citation type="submission" date="2019-12" db="EMBL/GenBank/DDBJ databases">
        <title>Genome sequencing and annotation of Brassica cretica.</title>
        <authorList>
            <person name="Studholme D.J."/>
            <person name="Sarris P."/>
        </authorList>
    </citation>
    <scope>NUCLEOTIDE SEQUENCE</scope>
    <source>
        <strain evidence="1">PFS-109/04</strain>
        <tissue evidence="1">Leaf</tissue>
    </source>
</reference>
<dbReference type="AlphaFoldDB" id="A0A8S9N4H5"/>
<accession>A0A8S9N4H5</accession>
<proteinExistence type="predicted"/>
<protein>
    <submittedName>
        <fullName evidence="1">Uncharacterized protein</fullName>
    </submittedName>
</protein>
<name>A0A8S9N4H5_BRACR</name>
<dbReference type="EMBL" id="QGKX02002183">
    <property type="protein sequence ID" value="KAF3490163.1"/>
    <property type="molecule type" value="Genomic_DNA"/>
</dbReference>
<sequence length="56" mass="5766">MLPGAEAESRSVLGSGGEVHQTVTGLALFEGKQSVLRAHRAKADYSDQATGSSGSY</sequence>
<comment type="caution">
    <text evidence="1">The sequence shown here is derived from an EMBL/GenBank/DDBJ whole genome shotgun (WGS) entry which is preliminary data.</text>
</comment>
<gene>
    <name evidence="1" type="ORF">F2Q69_00054368</name>
</gene>
<organism evidence="1 2">
    <name type="scientific">Brassica cretica</name>
    <name type="common">Mustard</name>
    <dbReference type="NCBI Taxonomy" id="69181"/>
    <lineage>
        <taxon>Eukaryota</taxon>
        <taxon>Viridiplantae</taxon>
        <taxon>Streptophyta</taxon>
        <taxon>Embryophyta</taxon>
        <taxon>Tracheophyta</taxon>
        <taxon>Spermatophyta</taxon>
        <taxon>Magnoliopsida</taxon>
        <taxon>eudicotyledons</taxon>
        <taxon>Gunneridae</taxon>
        <taxon>Pentapetalae</taxon>
        <taxon>rosids</taxon>
        <taxon>malvids</taxon>
        <taxon>Brassicales</taxon>
        <taxon>Brassicaceae</taxon>
        <taxon>Brassiceae</taxon>
        <taxon>Brassica</taxon>
    </lineage>
</organism>
<evidence type="ECO:0000313" key="2">
    <source>
        <dbReference type="Proteomes" id="UP000712600"/>
    </source>
</evidence>
<evidence type="ECO:0000313" key="1">
    <source>
        <dbReference type="EMBL" id="KAF3490163.1"/>
    </source>
</evidence>
<dbReference type="Proteomes" id="UP000712600">
    <property type="component" value="Unassembled WGS sequence"/>
</dbReference>